<accession>V4CG55</accession>
<reference evidence="2 3" key="1">
    <citation type="journal article" date="2013" name="Nature">
        <title>Insights into bilaterian evolution from three spiralian genomes.</title>
        <authorList>
            <person name="Simakov O."/>
            <person name="Marletaz F."/>
            <person name="Cho S.J."/>
            <person name="Edsinger-Gonzales E."/>
            <person name="Havlak P."/>
            <person name="Hellsten U."/>
            <person name="Kuo D.H."/>
            <person name="Larsson T."/>
            <person name="Lv J."/>
            <person name="Arendt D."/>
            <person name="Savage R."/>
            <person name="Osoegawa K."/>
            <person name="de Jong P."/>
            <person name="Grimwood J."/>
            <person name="Chapman J.A."/>
            <person name="Shapiro H."/>
            <person name="Aerts A."/>
            <person name="Otillar R.P."/>
            <person name="Terry A.Y."/>
            <person name="Boore J.L."/>
            <person name="Grigoriev I.V."/>
            <person name="Lindberg D.R."/>
            <person name="Seaver E.C."/>
            <person name="Weisblat D.A."/>
            <person name="Putnam N.H."/>
            <person name="Rokhsar D.S."/>
        </authorList>
    </citation>
    <scope>NUCLEOTIDE SEQUENCE [LARGE SCALE GENOMIC DNA]</scope>
</reference>
<name>V4CG55_LOTGI</name>
<dbReference type="GeneID" id="20242221"/>
<evidence type="ECO:0000256" key="1">
    <source>
        <dbReference type="SAM" id="Phobius"/>
    </source>
</evidence>
<keyword evidence="1" id="KW-0812">Transmembrane</keyword>
<dbReference type="KEGG" id="lgi:LOTGIDRAFT_172877"/>
<keyword evidence="1" id="KW-0472">Membrane</keyword>
<dbReference type="EMBL" id="KB200576">
    <property type="protein sequence ID" value="ESP01045.1"/>
    <property type="molecule type" value="Genomic_DNA"/>
</dbReference>
<evidence type="ECO:0008006" key="4">
    <source>
        <dbReference type="Google" id="ProtNLM"/>
    </source>
</evidence>
<keyword evidence="3" id="KW-1185">Reference proteome</keyword>
<protein>
    <recommendedName>
        <fullName evidence="4">GT23 domain-containing protein</fullName>
    </recommendedName>
</protein>
<evidence type="ECO:0000313" key="2">
    <source>
        <dbReference type="EMBL" id="ESP01045.1"/>
    </source>
</evidence>
<gene>
    <name evidence="2" type="ORF">LOTGIDRAFT_172877</name>
</gene>
<proteinExistence type="predicted"/>
<organism evidence="2 3">
    <name type="scientific">Lottia gigantea</name>
    <name type="common">Giant owl limpet</name>
    <dbReference type="NCBI Taxonomy" id="225164"/>
    <lineage>
        <taxon>Eukaryota</taxon>
        <taxon>Metazoa</taxon>
        <taxon>Spiralia</taxon>
        <taxon>Lophotrochozoa</taxon>
        <taxon>Mollusca</taxon>
        <taxon>Gastropoda</taxon>
        <taxon>Patellogastropoda</taxon>
        <taxon>Lottioidea</taxon>
        <taxon>Lottiidae</taxon>
        <taxon>Lottia</taxon>
    </lineage>
</organism>
<keyword evidence="1" id="KW-1133">Transmembrane helix</keyword>
<dbReference type="Proteomes" id="UP000030746">
    <property type="component" value="Unassembled WGS sequence"/>
</dbReference>
<evidence type="ECO:0000313" key="3">
    <source>
        <dbReference type="Proteomes" id="UP000030746"/>
    </source>
</evidence>
<sequence>MWKTINNFQLYIGLLIFISLTMVYFYTTFFPQLSFRLHFFNDDTQLYSYDSNSYVVSNANTKSIVNHVKSGDVQNAKAKTSPDIKTKSKSNRMNTLPTAEKLINRPKKGLNNAKELNKTNRPKYLIYLCDRKRACGGFGDRQRGITYAFMIAIQLERKFGIIMSTPCDVRQFFIPNKYNWIIPESDLIGKPQKIIDIVDRGMVDLSNDTTEVIYLRTNCPQNGFVYRQIRHKLPLYLKGGTTRGQMFKLTWESLMKPSRHVINHLKTFDLSENMTCAHVRIGKSTNLPNDPARNNVTNVPKLWSFMDKFDKANTIFVATDNIEVRDSARRRFTKRYFDSEGRIVHIDRQKGMDADCLGFETAIIDQIILSKCSVLVVSFSGFSIRAAMLRNNTKNLYSFHKKINPFKLP</sequence>
<dbReference type="OMA" id="IACAHIR"/>
<dbReference type="RefSeq" id="XP_009048310.1">
    <property type="nucleotide sequence ID" value="XM_009050062.1"/>
</dbReference>
<dbReference type="HOGENOM" id="CLU_056072_0_0_1"/>
<dbReference type="AlphaFoldDB" id="V4CG55"/>
<dbReference type="CTD" id="20242221"/>
<dbReference type="OrthoDB" id="428346at2759"/>
<dbReference type="Gene3D" id="3.40.50.11350">
    <property type="match status" value="1"/>
</dbReference>
<feature type="transmembrane region" description="Helical" evidence="1">
    <location>
        <begin position="7"/>
        <end position="26"/>
    </location>
</feature>